<comment type="caution">
    <text evidence="10">The sequence shown here is derived from an EMBL/GenBank/DDBJ whole genome shotgun (WGS) entry which is preliminary data.</text>
</comment>
<gene>
    <name evidence="10" type="ORF">WKW77_14565</name>
</gene>
<feature type="transmembrane region" description="Helical" evidence="8">
    <location>
        <begin position="402"/>
        <end position="425"/>
    </location>
</feature>
<evidence type="ECO:0000256" key="3">
    <source>
        <dbReference type="ARBA" id="ARBA00022676"/>
    </source>
</evidence>
<keyword evidence="6 8" id="KW-1133">Transmembrane helix</keyword>
<feature type="transmembrane region" description="Helical" evidence="8">
    <location>
        <begin position="261"/>
        <end position="291"/>
    </location>
</feature>
<dbReference type="GO" id="GO:0016757">
    <property type="term" value="F:glycosyltransferase activity"/>
    <property type="evidence" value="ECO:0007669"/>
    <property type="project" value="UniProtKB-KW"/>
</dbReference>
<evidence type="ECO:0000256" key="7">
    <source>
        <dbReference type="ARBA" id="ARBA00023136"/>
    </source>
</evidence>
<feature type="transmembrane region" description="Helical" evidence="8">
    <location>
        <begin position="378"/>
        <end position="396"/>
    </location>
</feature>
<dbReference type="RefSeq" id="WP_340357552.1">
    <property type="nucleotide sequence ID" value="NZ_JBBKZU010000005.1"/>
</dbReference>
<feature type="transmembrane region" description="Helical" evidence="8">
    <location>
        <begin position="41"/>
        <end position="65"/>
    </location>
</feature>
<keyword evidence="11" id="KW-1185">Reference proteome</keyword>
<feature type="domain" description="Glycosyltransferase RgtA/B/C/D-like" evidence="9">
    <location>
        <begin position="180"/>
        <end position="299"/>
    </location>
</feature>
<dbReference type="InterPro" id="IPR050297">
    <property type="entry name" value="LipidA_mod_glycosyltrf_83"/>
</dbReference>
<evidence type="ECO:0000256" key="1">
    <source>
        <dbReference type="ARBA" id="ARBA00004651"/>
    </source>
</evidence>
<feature type="transmembrane region" description="Helical" evidence="8">
    <location>
        <begin position="298"/>
        <end position="315"/>
    </location>
</feature>
<evidence type="ECO:0000256" key="4">
    <source>
        <dbReference type="ARBA" id="ARBA00022679"/>
    </source>
</evidence>
<keyword evidence="5 8" id="KW-0812">Transmembrane</keyword>
<evidence type="ECO:0000313" key="11">
    <source>
        <dbReference type="Proteomes" id="UP001365846"/>
    </source>
</evidence>
<comment type="subcellular location">
    <subcellularLocation>
        <location evidence="1">Cell membrane</location>
        <topology evidence="1">Multi-pass membrane protein</topology>
    </subcellularLocation>
</comment>
<dbReference type="EMBL" id="JBBKZU010000005">
    <property type="protein sequence ID" value="MEJ8812304.1"/>
    <property type="molecule type" value="Genomic_DNA"/>
</dbReference>
<evidence type="ECO:0000256" key="6">
    <source>
        <dbReference type="ARBA" id="ARBA00022989"/>
    </source>
</evidence>
<dbReference type="Proteomes" id="UP001365846">
    <property type="component" value="Unassembled WGS sequence"/>
</dbReference>
<organism evidence="10 11">
    <name type="scientific">Variovorax ureilyticus</name>
    <dbReference type="NCBI Taxonomy" id="1836198"/>
    <lineage>
        <taxon>Bacteria</taxon>
        <taxon>Pseudomonadati</taxon>
        <taxon>Pseudomonadota</taxon>
        <taxon>Betaproteobacteria</taxon>
        <taxon>Burkholderiales</taxon>
        <taxon>Comamonadaceae</taxon>
        <taxon>Variovorax</taxon>
    </lineage>
</organism>
<dbReference type="PANTHER" id="PTHR33908:SF11">
    <property type="entry name" value="MEMBRANE PROTEIN"/>
    <property type="match status" value="1"/>
</dbReference>
<feature type="transmembrane region" description="Helical" evidence="8">
    <location>
        <begin position="229"/>
        <end position="249"/>
    </location>
</feature>
<feature type="transmembrane region" description="Helical" evidence="8">
    <location>
        <begin position="445"/>
        <end position="462"/>
    </location>
</feature>
<dbReference type="EC" id="2.4.-.-" evidence="10"/>
<proteinExistence type="predicted"/>
<dbReference type="Pfam" id="PF13231">
    <property type="entry name" value="PMT_2"/>
    <property type="match status" value="1"/>
</dbReference>
<evidence type="ECO:0000256" key="8">
    <source>
        <dbReference type="SAM" id="Phobius"/>
    </source>
</evidence>
<evidence type="ECO:0000256" key="2">
    <source>
        <dbReference type="ARBA" id="ARBA00022475"/>
    </source>
</evidence>
<keyword evidence="4 10" id="KW-0808">Transferase</keyword>
<dbReference type="InterPro" id="IPR038731">
    <property type="entry name" value="RgtA/B/C-like"/>
</dbReference>
<keyword evidence="2" id="KW-1003">Cell membrane</keyword>
<evidence type="ECO:0000313" key="10">
    <source>
        <dbReference type="EMBL" id="MEJ8812304.1"/>
    </source>
</evidence>
<sequence>MTKLVFAVAHYAALAVFVASCWGFGRAVLARFGAPARSDVWLEAAMAVTTGIGIFICVFQAFGIVGWFTSAVVWAMVALGVGLAIAQLPAWLRQVRTREVPPSLSWLEKMGMIALALLGVMTLAAPLAPPAVFDELMYHLPYAREVAQSGRLGIYEWLRYPWFPYNYNLLYAGALMVGNGNDVFPHLLNALAGWTSVLIVYRLGVMHINRVVACAGAAIWLGMGDYTGALIDTSVALLVLAACAALWWWRESPPPQGARWLGLAAFFLGIAVGSKYQALTVLPLVGVFVLWHERRPRVLGSALLCFLIPCIYWYARNAIMTGDPFNPIGARVFGFTNWNAADYRQQLQDVRDHASLPTPLIWAVLAVPFSAHWKRSAALRAATVFCIYSLFVWTLTSRYPRYLVPAFPMLALTAAVGWQTVFGGIAAKLRRTMPERDRSGGLDRAGRWLAILLLVAGVGIVFHKTSERVSMIATTPEQREAFLRKNVPGYAVMNYLREHATGRVYQIALSEATYYGPSPVWGDALGPWRYSDFIIFPPADYARKLAQQGFEAIAVSLPTASYLEAQPGFREQFALIYEKDNAKAYRIRQYRNDRAP</sequence>
<feature type="transmembrane region" description="Helical" evidence="8">
    <location>
        <begin position="6"/>
        <end position="29"/>
    </location>
</feature>
<keyword evidence="3 10" id="KW-0328">Glycosyltransferase</keyword>
<name>A0ABU8VF80_9BURK</name>
<evidence type="ECO:0000256" key="5">
    <source>
        <dbReference type="ARBA" id="ARBA00022692"/>
    </source>
</evidence>
<reference evidence="10 11" key="1">
    <citation type="submission" date="2024-03" db="EMBL/GenBank/DDBJ databases">
        <title>Novel species of the genus Variovorax.</title>
        <authorList>
            <person name="Liu Q."/>
            <person name="Xin Y.-H."/>
        </authorList>
    </citation>
    <scope>NUCLEOTIDE SEQUENCE [LARGE SCALE GENOMIC DNA]</scope>
    <source>
        <strain evidence="10 11">KACC 18899</strain>
    </source>
</reference>
<feature type="transmembrane region" description="Helical" evidence="8">
    <location>
        <begin position="71"/>
        <end position="92"/>
    </location>
</feature>
<feature type="transmembrane region" description="Helical" evidence="8">
    <location>
        <begin position="113"/>
        <end position="133"/>
    </location>
</feature>
<keyword evidence="7 8" id="KW-0472">Membrane</keyword>
<protein>
    <submittedName>
        <fullName evidence="10">Glycosyltransferase family 39 protein</fullName>
        <ecNumber evidence="10">2.4.-.-</ecNumber>
    </submittedName>
</protein>
<evidence type="ECO:0000259" key="9">
    <source>
        <dbReference type="Pfam" id="PF13231"/>
    </source>
</evidence>
<accession>A0ABU8VF80</accession>
<dbReference type="PROSITE" id="PS51257">
    <property type="entry name" value="PROKAR_LIPOPROTEIN"/>
    <property type="match status" value="1"/>
</dbReference>
<dbReference type="PANTHER" id="PTHR33908">
    <property type="entry name" value="MANNOSYLTRANSFERASE YKCB-RELATED"/>
    <property type="match status" value="1"/>
</dbReference>